<name>A0AC61NGM8_9BACT</name>
<proteinExistence type="predicted"/>
<sequence length="445" mass="51105">METKALLKYVTVSAKRCHGCTHCMRHCPVEAIRIRNGYAIIDHNKCILCGRCLDDCAYHAISLVSPKALLETNGKVRYLIVQKGFFGHFPTQKHKEVQSALRKLGYHHVVDCRDFKRLGYLWGQMHNSETDNKNISTRCNVIKNLIRKGKVGEENNIRLVPTIAEIITGYIHLFFGKKSKSKTSITITTHCMSENDISHSQHDRIFDADKAVPTYELVNQVQKELWDNKPQSWSVETSEVYSPLHKEFVQISGIDNVLGWIHKNEIKPHDYTRDYHLQGCKDGCYNGSYMSEYSSIIKKRESGYQNKLTDKFDTKTTDRLHQISTYWNEKPDIFIPPKENFKEALIRTERTRKLMCLLPGIDCGVCGAPSCLALAKDISKGIARLSQCVLLDLKWMKNKNVGIDTTMQQIEKIWGDKILQLDCTKKGAQNEIIHNRRDESTDPKK</sequence>
<dbReference type="EMBL" id="CP081303">
    <property type="protein sequence ID" value="QZE14751.1"/>
    <property type="molecule type" value="Genomic_DNA"/>
</dbReference>
<dbReference type="Proteomes" id="UP000826212">
    <property type="component" value="Chromosome"/>
</dbReference>
<evidence type="ECO:0000313" key="1">
    <source>
        <dbReference type="EMBL" id="QZE14751.1"/>
    </source>
</evidence>
<reference evidence="1" key="1">
    <citation type="submission" date="2021-08" db="EMBL/GenBank/DDBJ databases">
        <title>Novel anaerobic bacterium isolated from sea squirt in East Sea, Republic of Korea.</title>
        <authorList>
            <person name="Nguyen T.H."/>
            <person name="Li Z."/>
            <person name="Lee Y.-J."/>
            <person name="Ko J."/>
            <person name="Kim S.-G."/>
        </authorList>
    </citation>
    <scope>NUCLEOTIDE SEQUENCE</scope>
    <source>
        <strain evidence="1">KCTC 25031</strain>
    </source>
</reference>
<accession>A0AC61NGM8</accession>
<keyword evidence="2" id="KW-1185">Reference proteome</keyword>
<gene>
    <name evidence="1" type="ORF">K4L44_02505</name>
</gene>
<protein>
    <submittedName>
        <fullName evidence="1">4Fe-4S binding protein</fullName>
    </submittedName>
</protein>
<evidence type="ECO:0000313" key="2">
    <source>
        <dbReference type="Proteomes" id="UP000826212"/>
    </source>
</evidence>
<organism evidence="1 2">
    <name type="scientific">Halosquirtibacter laminarini</name>
    <dbReference type="NCBI Taxonomy" id="3374600"/>
    <lineage>
        <taxon>Bacteria</taxon>
        <taxon>Pseudomonadati</taxon>
        <taxon>Bacteroidota</taxon>
        <taxon>Bacteroidia</taxon>
        <taxon>Marinilabiliales</taxon>
        <taxon>Prolixibacteraceae</taxon>
        <taxon>Halosquirtibacter</taxon>
    </lineage>
</organism>